<feature type="domain" description="PAS" evidence="14">
    <location>
        <begin position="244"/>
        <end position="316"/>
    </location>
</feature>
<dbReference type="PROSITE" id="PS50113">
    <property type="entry name" value="PAC"/>
    <property type="match status" value="1"/>
</dbReference>
<dbReference type="InterPro" id="IPR003660">
    <property type="entry name" value="HAMP_dom"/>
</dbReference>
<protein>
    <recommendedName>
        <fullName evidence="3">histidine kinase</fullName>
        <ecNumber evidence="3">2.7.13.3</ecNumber>
    </recommendedName>
</protein>
<comment type="catalytic activity">
    <reaction evidence="1">
        <text>ATP + protein L-histidine = ADP + protein N-phospho-L-histidine.</text>
        <dbReference type="EC" id="2.7.13.3"/>
    </reaction>
</comment>
<dbReference type="InterPro" id="IPR001610">
    <property type="entry name" value="PAC"/>
</dbReference>
<evidence type="ECO:0000259" key="12">
    <source>
        <dbReference type="PROSITE" id="PS50109"/>
    </source>
</evidence>
<dbReference type="CDD" id="cd06225">
    <property type="entry name" value="HAMP"/>
    <property type="match status" value="1"/>
</dbReference>
<evidence type="ECO:0000259" key="15">
    <source>
        <dbReference type="PROSITE" id="PS50113"/>
    </source>
</evidence>
<evidence type="ECO:0000256" key="6">
    <source>
        <dbReference type="ARBA" id="ARBA00022777"/>
    </source>
</evidence>
<dbReference type="SUPFAM" id="SSF55874">
    <property type="entry name" value="ATPase domain of HSP90 chaperone/DNA topoisomerase II/histidine kinase"/>
    <property type="match status" value="1"/>
</dbReference>
<dbReference type="PROSITE" id="PS50109">
    <property type="entry name" value="HIS_KIN"/>
    <property type="match status" value="1"/>
</dbReference>
<evidence type="ECO:0000256" key="4">
    <source>
        <dbReference type="ARBA" id="ARBA00022553"/>
    </source>
</evidence>
<comment type="subcellular location">
    <subcellularLocation>
        <location evidence="2">Cell inner membrane</location>
        <topology evidence="2">Multi-pass membrane protein</topology>
    </subcellularLocation>
</comment>
<dbReference type="CDD" id="cd00075">
    <property type="entry name" value="HATPase"/>
    <property type="match status" value="1"/>
</dbReference>
<dbReference type="Pfam" id="PF02518">
    <property type="entry name" value="HATPase_c"/>
    <property type="match status" value="1"/>
</dbReference>
<dbReference type="SUPFAM" id="SSF52172">
    <property type="entry name" value="CheY-like"/>
    <property type="match status" value="1"/>
</dbReference>
<dbReference type="InterPro" id="IPR033417">
    <property type="entry name" value="CHASE8"/>
</dbReference>
<keyword evidence="11" id="KW-0812">Transmembrane</keyword>
<keyword evidence="8 11" id="KW-0472">Membrane</keyword>
<dbReference type="PROSITE" id="PS50885">
    <property type="entry name" value="HAMP"/>
    <property type="match status" value="1"/>
</dbReference>
<dbReference type="RefSeq" id="WP_200788061.1">
    <property type="nucleotide sequence ID" value="NZ_JAEDAO010000001.1"/>
</dbReference>
<dbReference type="InterPro" id="IPR035965">
    <property type="entry name" value="PAS-like_dom_sf"/>
</dbReference>
<evidence type="ECO:0000313" key="17">
    <source>
        <dbReference type="EMBL" id="MBK0393080.1"/>
    </source>
</evidence>
<dbReference type="InterPro" id="IPR003594">
    <property type="entry name" value="HATPase_dom"/>
</dbReference>
<dbReference type="InterPro" id="IPR036890">
    <property type="entry name" value="HATPase_C_sf"/>
</dbReference>
<dbReference type="FunFam" id="3.30.565.10:FF:000006">
    <property type="entry name" value="Sensor histidine kinase WalK"/>
    <property type="match status" value="1"/>
</dbReference>
<dbReference type="CDD" id="cd00130">
    <property type="entry name" value="PAS"/>
    <property type="match status" value="1"/>
</dbReference>
<feature type="coiled-coil region" evidence="10">
    <location>
        <begin position="217"/>
        <end position="244"/>
    </location>
</feature>
<dbReference type="GO" id="GO:0005886">
    <property type="term" value="C:plasma membrane"/>
    <property type="evidence" value="ECO:0007669"/>
    <property type="project" value="UniProtKB-SubCell"/>
</dbReference>
<comment type="caution">
    <text evidence="17">The sequence shown here is derived from an EMBL/GenBank/DDBJ whole genome shotgun (WGS) entry which is preliminary data.</text>
</comment>
<dbReference type="InterPro" id="IPR000700">
    <property type="entry name" value="PAS-assoc_C"/>
</dbReference>
<dbReference type="SMART" id="SM00448">
    <property type="entry name" value="REC"/>
    <property type="match status" value="1"/>
</dbReference>
<evidence type="ECO:0000256" key="8">
    <source>
        <dbReference type="ARBA" id="ARBA00023136"/>
    </source>
</evidence>
<dbReference type="SMART" id="SM00304">
    <property type="entry name" value="HAMP"/>
    <property type="match status" value="1"/>
</dbReference>
<dbReference type="SMART" id="SM00086">
    <property type="entry name" value="PAC"/>
    <property type="match status" value="1"/>
</dbReference>
<evidence type="ECO:0000259" key="14">
    <source>
        <dbReference type="PROSITE" id="PS50112"/>
    </source>
</evidence>
<evidence type="ECO:0000259" key="13">
    <source>
        <dbReference type="PROSITE" id="PS50110"/>
    </source>
</evidence>
<dbReference type="Pfam" id="PF00072">
    <property type="entry name" value="Response_reg"/>
    <property type="match status" value="1"/>
</dbReference>
<dbReference type="InterPro" id="IPR036097">
    <property type="entry name" value="HisK_dim/P_sf"/>
</dbReference>
<dbReference type="PRINTS" id="PR00344">
    <property type="entry name" value="BCTRLSENSOR"/>
</dbReference>
<dbReference type="PANTHER" id="PTHR43047:SF72">
    <property type="entry name" value="OSMOSENSING HISTIDINE PROTEIN KINASE SLN1"/>
    <property type="match status" value="1"/>
</dbReference>
<dbReference type="GO" id="GO:0000155">
    <property type="term" value="F:phosphorelay sensor kinase activity"/>
    <property type="evidence" value="ECO:0007669"/>
    <property type="project" value="InterPro"/>
</dbReference>
<dbReference type="Gene3D" id="3.30.565.10">
    <property type="entry name" value="Histidine kinase-like ATPase, C-terminal domain"/>
    <property type="match status" value="1"/>
</dbReference>
<proteinExistence type="predicted"/>
<dbReference type="Gene3D" id="1.10.287.130">
    <property type="match status" value="1"/>
</dbReference>
<accession>A0A934PYV4</accession>
<evidence type="ECO:0000256" key="1">
    <source>
        <dbReference type="ARBA" id="ARBA00000085"/>
    </source>
</evidence>
<dbReference type="InterPro" id="IPR005467">
    <property type="entry name" value="His_kinase_dom"/>
</dbReference>
<dbReference type="AlphaFoldDB" id="A0A934PYV4"/>
<dbReference type="CDD" id="cd17580">
    <property type="entry name" value="REC_2_DhkD-like"/>
    <property type="match status" value="1"/>
</dbReference>
<dbReference type="PROSITE" id="PS50112">
    <property type="entry name" value="PAS"/>
    <property type="match status" value="1"/>
</dbReference>
<evidence type="ECO:0000313" key="18">
    <source>
        <dbReference type="Proteomes" id="UP000617041"/>
    </source>
</evidence>
<keyword evidence="11" id="KW-1133">Transmembrane helix</keyword>
<feature type="transmembrane region" description="Helical" evidence="11">
    <location>
        <begin position="12"/>
        <end position="34"/>
    </location>
</feature>
<keyword evidence="7" id="KW-0902">Two-component regulatory system</keyword>
<keyword evidence="5" id="KW-0808">Transferase</keyword>
<evidence type="ECO:0000256" key="10">
    <source>
        <dbReference type="SAM" id="Coils"/>
    </source>
</evidence>
<feature type="domain" description="PAC" evidence="15">
    <location>
        <begin position="319"/>
        <end position="371"/>
    </location>
</feature>
<name>A0A934PYV4_9BURK</name>
<gene>
    <name evidence="17" type="ORF">I8E28_10810</name>
</gene>
<keyword evidence="18" id="KW-1185">Reference proteome</keyword>
<dbReference type="EMBL" id="JAEDAO010000001">
    <property type="protein sequence ID" value="MBK0393080.1"/>
    <property type="molecule type" value="Genomic_DNA"/>
</dbReference>
<evidence type="ECO:0000259" key="16">
    <source>
        <dbReference type="PROSITE" id="PS50885"/>
    </source>
</evidence>
<dbReference type="SUPFAM" id="SSF55785">
    <property type="entry name" value="PYP-like sensor domain (PAS domain)"/>
    <property type="match status" value="1"/>
</dbReference>
<dbReference type="InterPro" id="IPR011006">
    <property type="entry name" value="CheY-like_superfamily"/>
</dbReference>
<dbReference type="Gene3D" id="3.30.450.20">
    <property type="entry name" value="PAS domain"/>
    <property type="match status" value="1"/>
</dbReference>
<dbReference type="Gene3D" id="3.40.50.2300">
    <property type="match status" value="1"/>
</dbReference>
<reference evidence="17" key="1">
    <citation type="submission" date="2020-12" db="EMBL/GenBank/DDBJ databases">
        <title>Ramlibacter sp. nov., isolated from a freshwater alga, Cryptomonas.</title>
        <authorList>
            <person name="Kim H.M."/>
            <person name="Jeon C.O."/>
        </authorList>
    </citation>
    <scope>NUCLEOTIDE SEQUENCE</scope>
    <source>
        <strain evidence="17">CrO1</strain>
    </source>
</reference>
<dbReference type="InterPro" id="IPR003661">
    <property type="entry name" value="HisK_dim/P_dom"/>
</dbReference>
<dbReference type="SMART" id="SM00091">
    <property type="entry name" value="PAS"/>
    <property type="match status" value="1"/>
</dbReference>
<sequence>MRNPGRSIRSKLNAILVVTTVTALLLAAVALFLLDLRRELADTQEDLVTQADVIALASAAALAFGDRKVAQENLATLRAKSGVTAAALYDENGKLFATFQPDDAVGEVPARAAAPGVRVRGDWAVAWRPVLSNQERVGTVYVQLRHERLAQALASVAGLVAIMGGSLLGALLLSNRLQRSVTRPILAVAEVARKILIGEAGGLRAPKTTQDEVGDLVDAFNAMLDELDRRARTLEAANAALRLSEARYQLAVRGSSAGLWDWDLPAGTMFYSPRFKALLGYGDVDFPDKPESIDRVLHPDDRAAVRTALRAHLRERQPYQVECRLRDANGRWRWFFVAGAALWDAQGRPYRMAGSVIEVTERKQAEHELQESSRAKDEFIATLAHELRNPLAPIRTGLDILKRDTGNGPVSQRARATMERQLQHMIRLVDDLLDISRISSGKIRLDVSRIHLRSVVDSALEISRPALSAAGHAFEADLPDDDIELMGDPTRLSQALGNLLNNAAKYTPPGGRVALRVRREGDQAVLRVEDNGEGIPPGMLDRVFSLFAQVRSTLDRAQGGLGIGLYLVRSLVTMHGGSVVAESAGPGQGSAFTVRLPCLPAQPAAPKHDAPAKAEWPDEGLKVLVVDDNVDAAETLALVLEMEGCRTRLVHDGLGAIPAAQEFAPDVVLLDIGLPGINGYEVAARLRADARFADTVLVAITGWGSEQDRRRAGEAGFDHHQTKPVDLEVLRPLLRRGRGVPPGA</sequence>
<dbReference type="CDD" id="cd00082">
    <property type="entry name" value="HisKA"/>
    <property type="match status" value="1"/>
</dbReference>
<dbReference type="PANTHER" id="PTHR43047">
    <property type="entry name" value="TWO-COMPONENT HISTIDINE PROTEIN KINASE"/>
    <property type="match status" value="1"/>
</dbReference>
<keyword evidence="6" id="KW-0418">Kinase</keyword>
<dbReference type="InterPro" id="IPR013655">
    <property type="entry name" value="PAS_fold_3"/>
</dbReference>
<feature type="modified residue" description="4-aspartylphosphate" evidence="9">
    <location>
        <position position="671"/>
    </location>
</feature>
<dbReference type="InterPro" id="IPR000014">
    <property type="entry name" value="PAS"/>
</dbReference>
<feature type="domain" description="Histidine kinase" evidence="12">
    <location>
        <begin position="382"/>
        <end position="600"/>
    </location>
</feature>
<evidence type="ECO:0000256" key="11">
    <source>
        <dbReference type="SAM" id="Phobius"/>
    </source>
</evidence>
<feature type="domain" description="Response regulatory" evidence="13">
    <location>
        <begin position="622"/>
        <end position="738"/>
    </location>
</feature>
<dbReference type="SMART" id="SM00387">
    <property type="entry name" value="HATPase_c"/>
    <property type="match status" value="1"/>
</dbReference>
<evidence type="ECO:0000256" key="3">
    <source>
        <dbReference type="ARBA" id="ARBA00012438"/>
    </source>
</evidence>
<keyword evidence="4 9" id="KW-0597">Phosphoprotein</keyword>
<dbReference type="Pfam" id="PF00512">
    <property type="entry name" value="HisKA"/>
    <property type="match status" value="1"/>
</dbReference>
<dbReference type="Pfam" id="PF08447">
    <property type="entry name" value="PAS_3"/>
    <property type="match status" value="1"/>
</dbReference>
<dbReference type="InterPro" id="IPR001789">
    <property type="entry name" value="Sig_transdc_resp-reg_receiver"/>
</dbReference>
<feature type="transmembrane region" description="Helical" evidence="11">
    <location>
        <begin position="152"/>
        <end position="173"/>
    </location>
</feature>
<dbReference type="SUPFAM" id="SSF47384">
    <property type="entry name" value="Homodimeric domain of signal transducing histidine kinase"/>
    <property type="match status" value="1"/>
</dbReference>
<evidence type="ECO:0000256" key="2">
    <source>
        <dbReference type="ARBA" id="ARBA00004429"/>
    </source>
</evidence>
<dbReference type="PROSITE" id="PS50110">
    <property type="entry name" value="RESPONSE_REGULATORY"/>
    <property type="match status" value="1"/>
</dbReference>
<dbReference type="EC" id="2.7.13.3" evidence="3"/>
<feature type="domain" description="HAMP" evidence="16">
    <location>
        <begin position="179"/>
        <end position="232"/>
    </location>
</feature>
<keyword evidence="10" id="KW-0175">Coiled coil</keyword>
<dbReference type="GO" id="GO:0009927">
    <property type="term" value="F:histidine phosphotransfer kinase activity"/>
    <property type="evidence" value="ECO:0007669"/>
    <property type="project" value="TreeGrafter"/>
</dbReference>
<evidence type="ECO:0000256" key="7">
    <source>
        <dbReference type="ARBA" id="ARBA00023012"/>
    </source>
</evidence>
<dbReference type="Gene3D" id="6.10.340.10">
    <property type="match status" value="1"/>
</dbReference>
<dbReference type="Pfam" id="PF17152">
    <property type="entry name" value="CHASE8"/>
    <property type="match status" value="1"/>
</dbReference>
<dbReference type="InterPro" id="IPR004358">
    <property type="entry name" value="Sig_transdc_His_kin-like_C"/>
</dbReference>
<dbReference type="SMART" id="SM00388">
    <property type="entry name" value="HisKA"/>
    <property type="match status" value="1"/>
</dbReference>
<dbReference type="SUPFAM" id="SSF158472">
    <property type="entry name" value="HAMP domain-like"/>
    <property type="match status" value="1"/>
</dbReference>
<dbReference type="Proteomes" id="UP000617041">
    <property type="component" value="Unassembled WGS sequence"/>
</dbReference>
<dbReference type="NCBIfam" id="TIGR00229">
    <property type="entry name" value="sensory_box"/>
    <property type="match status" value="1"/>
</dbReference>
<evidence type="ECO:0000256" key="9">
    <source>
        <dbReference type="PROSITE-ProRule" id="PRU00169"/>
    </source>
</evidence>
<dbReference type="Pfam" id="PF00672">
    <property type="entry name" value="HAMP"/>
    <property type="match status" value="1"/>
</dbReference>
<evidence type="ECO:0000256" key="5">
    <source>
        <dbReference type="ARBA" id="ARBA00022679"/>
    </source>
</evidence>
<organism evidence="17 18">
    <name type="scientific">Ramlibacter algicola</name>
    <dbReference type="NCBI Taxonomy" id="2795217"/>
    <lineage>
        <taxon>Bacteria</taxon>
        <taxon>Pseudomonadati</taxon>
        <taxon>Pseudomonadota</taxon>
        <taxon>Betaproteobacteria</taxon>
        <taxon>Burkholderiales</taxon>
        <taxon>Comamonadaceae</taxon>
        <taxon>Ramlibacter</taxon>
    </lineage>
</organism>
<dbReference type="FunFam" id="1.10.287.130:FF:000001">
    <property type="entry name" value="Two-component sensor histidine kinase"/>
    <property type="match status" value="1"/>
</dbReference>